<evidence type="ECO:0000256" key="2">
    <source>
        <dbReference type="ARBA" id="ARBA00023015"/>
    </source>
</evidence>
<dbReference type="InParanoid" id="A0A423PU10"/>
<dbReference type="RefSeq" id="WP_221180152.1">
    <property type="nucleotide sequence ID" value="NZ_AYKG01000017.1"/>
</dbReference>
<dbReference type="Proteomes" id="UP000285310">
    <property type="component" value="Unassembled WGS sequence"/>
</dbReference>
<dbReference type="InterPro" id="IPR036390">
    <property type="entry name" value="WH_DNA-bd_sf"/>
</dbReference>
<dbReference type="InterPro" id="IPR005119">
    <property type="entry name" value="LysR_subst-bd"/>
</dbReference>
<proteinExistence type="inferred from homology"/>
<evidence type="ECO:0000256" key="3">
    <source>
        <dbReference type="ARBA" id="ARBA00023125"/>
    </source>
</evidence>
<dbReference type="GO" id="GO:0003677">
    <property type="term" value="F:DNA binding"/>
    <property type="evidence" value="ECO:0007669"/>
    <property type="project" value="UniProtKB-KW"/>
</dbReference>
<dbReference type="InterPro" id="IPR058163">
    <property type="entry name" value="LysR-type_TF_proteobact-type"/>
</dbReference>
<protein>
    <submittedName>
        <fullName evidence="6">LysR family transcriptional regulator</fullName>
    </submittedName>
</protein>
<evidence type="ECO:0000256" key="1">
    <source>
        <dbReference type="ARBA" id="ARBA00009437"/>
    </source>
</evidence>
<comment type="caution">
    <text evidence="6">The sequence shown here is derived from an EMBL/GenBank/DDBJ whole genome shotgun (WGS) entry which is preliminary data.</text>
</comment>
<evidence type="ECO:0000256" key="4">
    <source>
        <dbReference type="ARBA" id="ARBA00023163"/>
    </source>
</evidence>
<dbReference type="EMBL" id="AYKG01000017">
    <property type="protein sequence ID" value="ROO29100.1"/>
    <property type="molecule type" value="Genomic_DNA"/>
</dbReference>
<keyword evidence="7" id="KW-1185">Reference proteome</keyword>
<feature type="domain" description="HTH lysR-type" evidence="5">
    <location>
        <begin position="5"/>
        <end position="62"/>
    </location>
</feature>
<reference evidence="6 7" key="1">
    <citation type="submission" date="2013-10" db="EMBL/GenBank/DDBJ databases">
        <title>Salinisphaera japonica YTM-1 Genome Sequencing.</title>
        <authorList>
            <person name="Lai Q."/>
            <person name="Li C."/>
            <person name="Shao Z."/>
        </authorList>
    </citation>
    <scope>NUCLEOTIDE SEQUENCE [LARGE SCALE GENOMIC DNA]</scope>
    <source>
        <strain evidence="6 7">YTM-1</strain>
    </source>
</reference>
<dbReference type="PROSITE" id="PS50931">
    <property type="entry name" value="HTH_LYSR"/>
    <property type="match status" value="1"/>
</dbReference>
<keyword evidence="3" id="KW-0238">DNA-binding</keyword>
<comment type="similarity">
    <text evidence="1">Belongs to the LysR transcriptional regulatory family.</text>
</comment>
<sequence length="320" mass="35173">MNRNIDLNALRTFKAVVDAGGFSGAAHQSQRAVSSISRQIAALETALGQALFYRHTRAVTLTEQGKRYIDQVRPWLSALDERTEALFGNSDGPAGTLTINAPVAFGQRQVVHLLNSFQRRYPAVAAELRLTDETIDPVRAGCDVTFRVGQLSDSSFIAYRLAPMRYVLAAAPSYLARHGQPATPADLADHDCLRYQGEYGRQRWYCRAPDEATLAPLAVAGSLVSDDAASLRAAAVLGQGFVLFPSWLIEQELANATLVPVLTNHEWEVTDRRRAIHLLHAAGREPPPKIAAFIDHVLAEIGDPPAWDHTWDDTRDRALC</sequence>
<dbReference type="FunCoup" id="A0A423PU10">
    <property type="interactions" value="66"/>
</dbReference>
<dbReference type="SUPFAM" id="SSF53850">
    <property type="entry name" value="Periplasmic binding protein-like II"/>
    <property type="match status" value="1"/>
</dbReference>
<keyword evidence="4" id="KW-0804">Transcription</keyword>
<evidence type="ECO:0000259" key="5">
    <source>
        <dbReference type="PROSITE" id="PS50931"/>
    </source>
</evidence>
<dbReference type="FunFam" id="1.10.10.10:FF:000001">
    <property type="entry name" value="LysR family transcriptional regulator"/>
    <property type="match status" value="1"/>
</dbReference>
<dbReference type="PANTHER" id="PTHR30537">
    <property type="entry name" value="HTH-TYPE TRANSCRIPTIONAL REGULATOR"/>
    <property type="match status" value="1"/>
</dbReference>
<dbReference type="GO" id="GO:0003700">
    <property type="term" value="F:DNA-binding transcription factor activity"/>
    <property type="evidence" value="ECO:0007669"/>
    <property type="project" value="InterPro"/>
</dbReference>
<dbReference type="PANTHER" id="PTHR30537:SF5">
    <property type="entry name" value="HTH-TYPE TRANSCRIPTIONAL ACTIVATOR TTDR-RELATED"/>
    <property type="match status" value="1"/>
</dbReference>
<gene>
    <name evidence="6" type="ORF">SAJA_06810</name>
</gene>
<dbReference type="InterPro" id="IPR036388">
    <property type="entry name" value="WH-like_DNA-bd_sf"/>
</dbReference>
<dbReference type="Gene3D" id="1.10.10.10">
    <property type="entry name" value="Winged helix-like DNA-binding domain superfamily/Winged helix DNA-binding domain"/>
    <property type="match status" value="1"/>
</dbReference>
<keyword evidence="2" id="KW-0805">Transcription regulation</keyword>
<dbReference type="InterPro" id="IPR000847">
    <property type="entry name" value="LysR_HTH_N"/>
</dbReference>
<name>A0A423PU10_9GAMM</name>
<dbReference type="Gene3D" id="3.40.190.290">
    <property type="match status" value="1"/>
</dbReference>
<accession>A0A423PU10</accession>
<evidence type="ECO:0000313" key="7">
    <source>
        <dbReference type="Proteomes" id="UP000285310"/>
    </source>
</evidence>
<organism evidence="6 7">
    <name type="scientific">Salinisphaera japonica YTM-1</name>
    <dbReference type="NCBI Taxonomy" id="1209778"/>
    <lineage>
        <taxon>Bacteria</taxon>
        <taxon>Pseudomonadati</taxon>
        <taxon>Pseudomonadota</taxon>
        <taxon>Gammaproteobacteria</taxon>
        <taxon>Salinisphaerales</taxon>
        <taxon>Salinisphaeraceae</taxon>
        <taxon>Salinisphaera</taxon>
    </lineage>
</organism>
<evidence type="ECO:0000313" key="6">
    <source>
        <dbReference type="EMBL" id="ROO29100.1"/>
    </source>
</evidence>
<dbReference type="SUPFAM" id="SSF46785">
    <property type="entry name" value="Winged helix' DNA-binding domain"/>
    <property type="match status" value="1"/>
</dbReference>
<dbReference type="Pfam" id="PF03466">
    <property type="entry name" value="LysR_substrate"/>
    <property type="match status" value="1"/>
</dbReference>
<dbReference type="Pfam" id="PF00126">
    <property type="entry name" value="HTH_1"/>
    <property type="match status" value="1"/>
</dbReference>
<dbReference type="CDD" id="cd08422">
    <property type="entry name" value="PBP2_CrgA_like"/>
    <property type="match status" value="1"/>
</dbReference>
<dbReference type="AlphaFoldDB" id="A0A423PU10"/>